<keyword evidence="4" id="KW-1185">Reference proteome</keyword>
<evidence type="ECO:0000256" key="2">
    <source>
        <dbReference type="SAM" id="MobiDB-lite"/>
    </source>
</evidence>
<reference evidence="4" key="1">
    <citation type="journal article" date="2017" name="bioRxiv">
        <title>Comparative analysis of the genomes of Stylophora pistillata and Acropora digitifera provides evidence for extensive differences between species of corals.</title>
        <authorList>
            <person name="Voolstra C.R."/>
            <person name="Li Y."/>
            <person name="Liew Y.J."/>
            <person name="Baumgarten S."/>
            <person name="Zoccola D."/>
            <person name="Flot J.-F."/>
            <person name="Tambutte S."/>
            <person name="Allemand D."/>
            <person name="Aranda M."/>
        </authorList>
    </citation>
    <scope>NUCLEOTIDE SEQUENCE [LARGE SCALE GENOMIC DNA]</scope>
</reference>
<keyword evidence="1" id="KW-0175">Coiled coil</keyword>
<feature type="compositionally biased region" description="Low complexity" evidence="2">
    <location>
        <begin position="109"/>
        <end position="120"/>
    </location>
</feature>
<comment type="caution">
    <text evidence="3">The sequence shown here is derived from an EMBL/GenBank/DDBJ whole genome shotgun (WGS) entry which is preliminary data.</text>
</comment>
<protein>
    <submittedName>
        <fullName evidence="3">Uncharacterized protein</fullName>
    </submittedName>
</protein>
<evidence type="ECO:0000313" key="3">
    <source>
        <dbReference type="EMBL" id="PFX15230.1"/>
    </source>
</evidence>
<feature type="region of interest" description="Disordered" evidence="2">
    <location>
        <begin position="76"/>
        <end position="122"/>
    </location>
</feature>
<proteinExistence type="predicted"/>
<dbReference type="AlphaFoldDB" id="A0A2B4RFG6"/>
<evidence type="ECO:0000256" key="1">
    <source>
        <dbReference type="SAM" id="Coils"/>
    </source>
</evidence>
<dbReference type="OrthoDB" id="5985117at2759"/>
<dbReference type="PANTHER" id="PTHR37162:SF11">
    <property type="match status" value="1"/>
</dbReference>
<evidence type="ECO:0000313" key="4">
    <source>
        <dbReference type="Proteomes" id="UP000225706"/>
    </source>
</evidence>
<name>A0A2B4RFG6_STYPI</name>
<accession>A0A2B4RFG6</accession>
<organism evidence="3 4">
    <name type="scientific">Stylophora pistillata</name>
    <name type="common">Smooth cauliflower coral</name>
    <dbReference type="NCBI Taxonomy" id="50429"/>
    <lineage>
        <taxon>Eukaryota</taxon>
        <taxon>Metazoa</taxon>
        <taxon>Cnidaria</taxon>
        <taxon>Anthozoa</taxon>
        <taxon>Hexacorallia</taxon>
        <taxon>Scleractinia</taxon>
        <taxon>Astrocoeniina</taxon>
        <taxon>Pocilloporidae</taxon>
        <taxon>Stylophora</taxon>
    </lineage>
</organism>
<gene>
    <name evidence="3" type="ORF">AWC38_SpisGene20558</name>
</gene>
<feature type="coiled-coil region" evidence="1">
    <location>
        <begin position="1126"/>
        <end position="1207"/>
    </location>
</feature>
<dbReference type="PANTHER" id="PTHR37162">
    <property type="entry name" value="HAT FAMILY DIMERISATION DOMAINCONTAINING PROTEIN-RELATED"/>
    <property type="match status" value="1"/>
</dbReference>
<sequence length="1211" mass="137729">MGKCVFSNLWLQKSLYKDWLREVKGDKHKARCIVCMKDVDISSMGESALTSHLKGKKHQTLTSQKRSLASVPDFFGVSSQQPATTSDDAKEVSKSASSESGEHNTLNPTKSSTTSSSGSSVMERIVTRDETLKAEILWALKVIMSHYSYKSCEGTSKLFQAMFPDSRIASQFTCGEKKCAYLICFGLAPHFKQLLKDVVKKEEAYVLMFDESLNSVCQSKQMDIHIRSWNHDKHEVESRYYTSVFMGHGTAEDMLSHFRSGIEGIPLKKVYQLSMDGPNVNWKFYSMLTDEAKREHNSHMLNIGSCGLHILHGAFKDGAVASGWQLDRLFSSLHWLFQDSPARREDYTKVTGNSLFALKFCKHRWLENVLVAERTQSMWDSVVKYVQSARAGKVPQPQNKSFETVQEFVADPFTTAKVAFFLSVAKQVTPFLTLYQTDKPMLPFLATDLYSMLGGLMRRFIKTTVISEAKTPLKLTKLDPADSSIHASHSKIDLGFTADKKIKESIAKSTVSEKRVLQFQMECKEFLMKVVCKLIAKAPIQYSLVRNINCLDPRNMMSDHDVSITKFKRVLTTLENAKKVPEGECDSLLELFRQFIMEVPSSSPSEFKDYDPNNDRLDSFLVCQSKQMDIHIRSWNHDKHEVESRYYTSVFMGHGTAEDMLSHFRSGIEGIPLKKVYQLSMDGPNVNWKFYSMLTDEAKREHNSHMLNIGSCGLHILHGAFKDGAVASGWQLDRLFSSLHWLFQDSPARREDYTKVTGNSLFALKFCKHRWLENVLVAERTQSMWDSVVKYVQSARAGKVPQPQNKSFETVQEFVADPFTTAKVAFFLSVAKQVTPFLTLYQTDKPMLPFLATDLYSMLGGLMRRFIKTTVISEAKTPLKLTKLDPADSSIHASHSKIDLGFTADKKIKESIAKSTVSEKRVLQFQMECKEFLMKVVCKLIAKAPIQYSLVRNINCLDPRNMMSDHDVSITKFKRVLTTLENAKKVPEGECDSLLELFRQFIMEVPSSSPSEFKDYDPNNDRLDSFLYLHMGQKRSYQSLWKVVSELLILSHGQASVERGFSVNKQLEVENLQERSFIAQRLVQDHVQSVGGVLAVSINKPLLLSAAGARQKYLSYLDEQKRKKTSEGVELKRKELVDELDELKKKRRRLDSDVDNLVKSADEFAQKAEDTGKLVWITKSNSLRRTAKEKEIARKDLECKIANVVDELKKA</sequence>
<dbReference type="Proteomes" id="UP000225706">
    <property type="component" value="Unassembled WGS sequence"/>
</dbReference>
<dbReference type="EMBL" id="LSMT01000670">
    <property type="protein sequence ID" value="PFX15230.1"/>
    <property type="molecule type" value="Genomic_DNA"/>
</dbReference>